<organism evidence="1 2">
    <name type="scientific">Streptomyces tubercidicus</name>
    <dbReference type="NCBI Taxonomy" id="47759"/>
    <lineage>
        <taxon>Bacteria</taxon>
        <taxon>Bacillati</taxon>
        <taxon>Actinomycetota</taxon>
        <taxon>Actinomycetes</taxon>
        <taxon>Kitasatosporales</taxon>
        <taxon>Streptomycetaceae</taxon>
        <taxon>Streptomyces</taxon>
    </lineage>
</organism>
<gene>
    <name evidence="1" type="ORF">Stube_32620</name>
</gene>
<reference evidence="1 2" key="1">
    <citation type="submission" date="2019-12" db="EMBL/GenBank/DDBJ databases">
        <title>Whole genome shotgun sequence of Streptomyces tubercidicus NBRC 13090.</title>
        <authorList>
            <person name="Ichikawa N."/>
            <person name="Kimura A."/>
            <person name="Kitahashi Y."/>
            <person name="Komaki H."/>
            <person name="Tamura T."/>
        </authorList>
    </citation>
    <scope>NUCLEOTIDE SEQUENCE [LARGE SCALE GENOMIC DNA]</scope>
    <source>
        <strain evidence="1 2">NBRC 13090</strain>
    </source>
</reference>
<dbReference type="AlphaFoldDB" id="A0A640US48"/>
<evidence type="ECO:0000313" key="2">
    <source>
        <dbReference type="Proteomes" id="UP000431826"/>
    </source>
</evidence>
<dbReference type="Proteomes" id="UP000431826">
    <property type="component" value="Unassembled WGS sequence"/>
</dbReference>
<name>A0A640US48_9ACTN</name>
<protein>
    <submittedName>
        <fullName evidence="1">Uncharacterized protein</fullName>
    </submittedName>
</protein>
<sequence length="250" mass="27566">MTILRTFRSVEGLNAYGACRYGVAMPVDDGGDRFADAIRLLLLIAATADSLDELAMRAAPTNAVAVIHAESRLQKLDFWLRNPDYLADELLNDYERQPDPLLLDLAGRILDSEEPEICAIPMVRYLFGAFEHLDRALSVLVAPRLLVVSSQRGASGQVIKDSYYLTQKGRDVAEHATAQFPELAWYTERAVLVRALAEATGHTALALRKRQYLQRDYAQTPLGAIIPSIADRTRERLGCLRVAALGGNAA</sequence>
<comment type="caution">
    <text evidence="1">The sequence shown here is derived from an EMBL/GenBank/DDBJ whole genome shotgun (WGS) entry which is preliminary data.</text>
</comment>
<proteinExistence type="predicted"/>
<evidence type="ECO:0000313" key="1">
    <source>
        <dbReference type="EMBL" id="GFE38589.1"/>
    </source>
</evidence>
<accession>A0A640US48</accession>
<dbReference type="EMBL" id="BLIR01000001">
    <property type="protein sequence ID" value="GFE38589.1"/>
    <property type="molecule type" value="Genomic_DNA"/>
</dbReference>
<keyword evidence="2" id="KW-1185">Reference proteome</keyword>